<protein>
    <submittedName>
        <fullName evidence="2">Uncharacterized protein</fullName>
    </submittedName>
</protein>
<comment type="caution">
    <text evidence="2">The sequence shown here is derived from an EMBL/GenBank/DDBJ whole genome shotgun (WGS) entry which is preliminary data.</text>
</comment>
<evidence type="ECO:0000256" key="1">
    <source>
        <dbReference type="SAM" id="MobiDB-lite"/>
    </source>
</evidence>
<dbReference type="EMBL" id="JADNRY010000218">
    <property type="protein sequence ID" value="KAF9061005.1"/>
    <property type="molecule type" value="Genomic_DNA"/>
</dbReference>
<feature type="region of interest" description="Disordered" evidence="1">
    <location>
        <begin position="1"/>
        <end position="36"/>
    </location>
</feature>
<dbReference type="AlphaFoldDB" id="A0A9P5TYZ3"/>
<feature type="compositionally biased region" description="Basic and acidic residues" evidence="1">
    <location>
        <begin position="27"/>
        <end position="36"/>
    </location>
</feature>
<keyword evidence="3" id="KW-1185">Reference proteome</keyword>
<evidence type="ECO:0000313" key="3">
    <source>
        <dbReference type="Proteomes" id="UP000772434"/>
    </source>
</evidence>
<gene>
    <name evidence="2" type="ORF">BDP27DRAFT_1429414</name>
</gene>
<name>A0A9P5TYZ3_9AGAR</name>
<sequence length="187" mass="20667">MPTPPLAPRADNDNHDMARTVTSPAPPKEKKEKARVTVFDSEWKLETLPALNQGDRTGITGAAKKAAAESKSKSPEELANAALLAKSSFDYLNLDLGNGKSSGQMFIFVLEPRSHIRGELPWVGYRGAVKKHTVCLIYQLKSGVTKIEDLPQLRWKTKEKPSDEDMVTLSGYEQKISVAARRQVDGY</sequence>
<accession>A0A9P5TYZ3</accession>
<organism evidence="2 3">
    <name type="scientific">Rhodocollybia butyracea</name>
    <dbReference type="NCBI Taxonomy" id="206335"/>
    <lineage>
        <taxon>Eukaryota</taxon>
        <taxon>Fungi</taxon>
        <taxon>Dikarya</taxon>
        <taxon>Basidiomycota</taxon>
        <taxon>Agaricomycotina</taxon>
        <taxon>Agaricomycetes</taxon>
        <taxon>Agaricomycetidae</taxon>
        <taxon>Agaricales</taxon>
        <taxon>Marasmiineae</taxon>
        <taxon>Omphalotaceae</taxon>
        <taxon>Rhodocollybia</taxon>
    </lineage>
</organism>
<proteinExistence type="predicted"/>
<reference evidence="2" key="1">
    <citation type="submission" date="2020-11" db="EMBL/GenBank/DDBJ databases">
        <authorList>
            <consortium name="DOE Joint Genome Institute"/>
            <person name="Ahrendt S."/>
            <person name="Riley R."/>
            <person name="Andreopoulos W."/>
            <person name="Labutti K."/>
            <person name="Pangilinan J."/>
            <person name="Ruiz-Duenas F.J."/>
            <person name="Barrasa J.M."/>
            <person name="Sanchez-Garcia M."/>
            <person name="Camarero S."/>
            <person name="Miyauchi S."/>
            <person name="Serrano A."/>
            <person name="Linde D."/>
            <person name="Babiker R."/>
            <person name="Drula E."/>
            <person name="Ayuso-Fernandez I."/>
            <person name="Pacheco R."/>
            <person name="Padilla G."/>
            <person name="Ferreira P."/>
            <person name="Barriuso J."/>
            <person name="Kellner H."/>
            <person name="Castanera R."/>
            <person name="Alfaro M."/>
            <person name="Ramirez L."/>
            <person name="Pisabarro A.G."/>
            <person name="Kuo A."/>
            <person name="Tritt A."/>
            <person name="Lipzen A."/>
            <person name="He G."/>
            <person name="Yan M."/>
            <person name="Ng V."/>
            <person name="Cullen D."/>
            <person name="Martin F."/>
            <person name="Rosso M.-N."/>
            <person name="Henrissat B."/>
            <person name="Hibbett D."/>
            <person name="Martinez A.T."/>
            <person name="Grigoriev I.V."/>
        </authorList>
    </citation>
    <scope>NUCLEOTIDE SEQUENCE</scope>
    <source>
        <strain evidence="2">AH 40177</strain>
    </source>
</reference>
<dbReference type="Proteomes" id="UP000772434">
    <property type="component" value="Unassembled WGS sequence"/>
</dbReference>
<evidence type="ECO:0000313" key="2">
    <source>
        <dbReference type="EMBL" id="KAF9061005.1"/>
    </source>
</evidence>